<keyword evidence="5 10" id="KW-0418">Kinase</keyword>
<feature type="modified residue" description="4-aspartylphosphate" evidence="6">
    <location>
        <position position="1098"/>
    </location>
</feature>
<dbReference type="Gene3D" id="3.30.565.10">
    <property type="entry name" value="Histidine kinase-like ATPase, C-terminal domain"/>
    <property type="match status" value="1"/>
</dbReference>
<proteinExistence type="predicted"/>
<feature type="domain" description="Histidine kinase" evidence="8">
    <location>
        <begin position="533"/>
        <end position="792"/>
    </location>
</feature>
<feature type="region of interest" description="Disordered" evidence="7">
    <location>
        <begin position="990"/>
        <end position="1029"/>
    </location>
</feature>
<dbReference type="PANTHER" id="PTHR43047">
    <property type="entry name" value="TWO-COMPONENT HISTIDINE PROTEIN KINASE"/>
    <property type="match status" value="1"/>
</dbReference>
<dbReference type="InterPro" id="IPR003661">
    <property type="entry name" value="HisK_dim/P_dom"/>
</dbReference>
<dbReference type="SUPFAM" id="SSF47384">
    <property type="entry name" value="Homodimeric domain of signal transducing histidine kinase"/>
    <property type="match status" value="1"/>
</dbReference>
<keyword evidence="11" id="KW-1185">Reference proteome</keyword>
<keyword evidence="4" id="KW-0808">Transferase</keyword>
<dbReference type="SMART" id="SM00448">
    <property type="entry name" value="REC"/>
    <property type="match status" value="1"/>
</dbReference>
<evidence type="ECO:0000256" key="1">
    <source>
        <dbReference type="ARBA" id="ARBA00000085"/>
    </source>
</evidence>
<evidence type="ECO:0000256" key="4">
    <source>
        <dbReference type="ARBA" id="ARBA00022679"/>
    </source>
</evidence>
<dbReference type="GO" id="GO:0005886">
    <property type="term" value="C:plasma membrane"/>
    <property type="evidence" value="ECO:0007669"/>
    <property type="project" value="TreeGrafter"/>
</dbReference>
<dbReference type="InterPro" id="IPR001789">
    <property type="entry name" value="Sig_transdc_resp-reg_receiver"/>
</dbReference>
<evidence type="ECO:0000256" key="5">
    <source>
        <dbReference type="ARBA" id="ARBA00022777"/>
    </source>
</evidence>
<keyword evidence="3 6" id="KW-0597">Phosphoprotein</keyword>
<dbReference type="EMBL" id="MU860039">
    <property type="protein sequence ID" value="KAK4240458.1"/>
    <property type="molecule type" value="Genomic_DNA"/>
</dbReference>
<evidence type="ECO:0000259" key="9">
    <source>
        <dbReference type="PROSITE" id="PS50110"/>
    </source>
</evidence>
<dbReference type="SUPFAM" id="SSF55874">
    <property type="entry name" value="ATPase domain of HSP90 chaperone/DNA topoisomerase II/histidine kinase"/>
    <property type="match status" value="1"/>
</dbReference>
<dbReference type="Proteomes" id="UP001303760">
    <property type="component" value="Unassembled WGS sequence"/>
</dbReference>
<dbReference type="PRINTS" id="PR00344">
    <property type="entry name" value="BCTRLSENSOR"/>
</dbReference>
<dbReference type="CDD" id="cd17546">
    <property type="entry name" value="REC_hyHK_CKI1_RcsC-like"/>
    <property type="match status" value="1"/>
</dbReference>
<dbReference type="InterPro" id="IPR003594">
    <property type="entry name" value="HATPase_dom"/>
</dbReference>
<evidence type="ECO:0000256" key="2">
    <source>
        <dbReference type="ARBA" id="ARBA00012438"/>
    </source>
</evidence>
<name>A0AAN7CGG3_9PEZI</name>
<evidence type="ECO:0000256" key="3">
    <source>
        <dbReference type="ARBA" id="ARBA00022553"/>
    </source>
</evidence>
<organism evidence="10 11">
    <name type="scientific">Achaetomium macrosporum</name>
    <dbReference type="NCBI Taxonomy" id="79813"/>
    <lineage>
        <taxon>Eukaryota</taxon>
        <taxon>Fungi</taxon>
        <taxon>Dikarya</taxon>
        <taxon>Ascomycota</taxon>
        <taxon>Pezizomycotina</taxon>
        <taxon>Sordariomycetes</taxon>
        <taxon>Sordariomycetidae</taxon>
        <taxon>Sordariales</taxon>
        <taxon>Chaetomiaceae</taxon>
        <taxon>Achaetomium</taxon>
    </lineage>
</organism>
<dbReference type="CDD" id="cd00082">
    <property type="entry name" value="HisKA"/>
    <property type="match status" value="1"/>
</dbReference>
<evidence type="ECO:0000256" key="7">
    <source>
        <dbReference type="SAM" id="MobiDB-lite"/>
    </source>
</evidence>
<protein>
    <recommendedName>
        <fullName evidence="2">histidine kinase</fullName>
        <ecNumber evidence="2">2.7.13.3</ecNumber>
    </recommendedName>
</protein>
<dbReference type="Pfam" id="PF02518">
    <property type="entry name" value="HATPase_c"/>
    <property type="match status" value="1"/>
</dbReference>
<dbReference type="Pfam" id="PF00512">
    <property type="entry name" value="HisKA"/>
    <property type="match status" value="1"/>
</dbReference>
<dbReference type="SMART" id="SM00388">
    <property type="entry name" value="HisKA"/>
    <property type="match status" value="1"/>
</dbReference>
<evidence type="ECO:0000313" key="10">
    <source>
        <dbReference type="EMBL" id="KAK4240458.1"/>
    </source>
</evidence>
<dbReference type="Gene3D" id="1.10.287.130">
    <property type="match status" value="1"/>
</dbReference>
<reference evidence="10" key="2">
    <citation type="submission" date="2023-05" db="EMBL/GenBank/DDBJ databases">
        <authorList>
            <consortium name="Lawrence Berkeley National Laboratory"/>
            <person name="Steindorff A."/>
            <person name="Hensen N."/>
            <person name="Bonometti L."/>
            <person name="Westerberg I."/>
            <person name="Brannstrom I.O."/>
            <person name="Guillou S."/>
            <person name="Cros-Aarteil S."/>
            <person name="Calhoun S."/>
            <person name="Haridas S."/>
            <person name="Kuo A."/>
            <person name="Mondo S."/>
            <person name="Pangilinan J."/>
            <person name="Riley R."/>
            <person name="Labutti K."/>
            <person name="Andreopoulos B."/>
            <person name="Lipzen A."/>
            <person name="Chen C."/>
            <person name="Yanf M."/>
            <person name="Daum C."/>
            <person name="Ng V."/>
            <person name="Clum A."/>
            <person name="Ohm R."/>
            <person name="Martin F."/>
            <person name="Silar P."/>
            <person name="Natvig D."/>
            <person name="Lalanne C."/>
            <person name="Gautier V."/>
            <person name="Ament-Velasquez S.L."/>
            <person name="Kruys A."/>
            <person name="Hutchinson M.I."/>
            <person name="Powell A.J."/>
            <person name="Barry K."/>
            <person name="Miller A.N."/>
            <person name="Grigoriev I.V."/>
            <person name="Debuchy R."/>
            <person name="Gladieux P."/>
            <person name="Thoren M.H."/>
            <person name="Johannesson H."/>
        </authorList>
    </citation>
    <scope>NUCLEOTIDE SEQUENCE</scope>
    <source>
        <strain evidence="10">CBS 532.94</strain>
    </source>
</reference>
<dbReference type="PROSITE" id="PS50110">
    <property type="entry name" value="RESPONSE_REGULATORY"/>
    <property type="match status" value="1"/>
</dbReference>
<dbReference type="PROSITE" id="PS50109">
    <property type="entry name" value="HIS_KIN"/>
    <property type="match status" value="1"/>
</dbReference>
<dbReference type="SUPFAM" id="SSF52172">
    <property type="entry name" value="CheY-like"/>
    <property type="match status" value="1"/>
</dbReference>
<accession>A0AAN7CGG3</accession>
<dbReference type="EC" id="2.7.13.3" evidence="2"/>
<feature type="compositionally biased region" description="Basic and acidic residues" evidence="7">
    <location>
        <begin position="356"/>
        <end position="374"/>
    </location>
</feature>
<dbReference type="Gene3D" id="3.40.50.2300">
    <property type="match status" value="1"/>
</dbReference>
<dbReference type="GO" id="GO:0009927">
    <property type="term" value="F:histidine phosphotransfer kinase activity"/>
    <property type="evidence" value="ECO:0007669"/>
    <property type="project" value="TreeGrafter"/>
</dbReference>
<dbReference type="InterPro" id="IPR005467">
    <property type="entry name" value="His_kinase_dom"/>
</dbReference>
<dbReference type="InterPro" id="IPR036097">
    <property type="entry name" value="HisK_dim/P_sf"/>
</dbReference>
<feature type="region of interest" description="Disordered" evidence="7">
    <location>
        <begin position="221"/>
        <end position="268"/>
    </location>
</feature>
<dbReference type="SUPFAM" id="SSF55781">
    <property type="entry name" value="GAF domain-like"/>
    <property type="match status" value="1"/>
</dbReference>
<dbReference type="InterPro" id="IPR004358">
    <property type="entry name" value="Sig_transdc_His_kin-like_C"/>
</dbReference>
<feature type="region of interest" description="Disordered" evidence="7">
    <location>
        <begin position="356"/>
        <end position="375"/>
    </location>
</feature>
<feature type="compositionally biased region" description="Polar residues" evidence="7">
    <location>
        <begin position="1006"/>
        <end position="1016"/>
    </location>
</feature>
<reference evidence="10" key="1">
    <citation type="journal article" date="2023" name="Mol. Phylogenet. Evol.">
        <title>Genome-scale phylogeny and comparative genomics of the fungal order Sordariales.</title>
        <authorList>
            <person name="Hensen N."/>
            <person name="Bonometti L."/>
            <person name="Westerberg I."/>
            <person name="Brannstrom I.O."/>
            <person name="Guillou S."/>
            <person name="Cros-Aarteil S."/>
            <person name="Calhoun S."/>
            <person name="Haridas S."/>
            <person name="Kuo A."/>
            <person name="Mondo S."/>
            <person name="Pangilinan J."/>
            <person name="Riley R."/>
            <person name="LaButti K."/>
            <person name="Andreopoulos B."/>
            <person name="Lipzen A."/>
            <person name="Chen C."/>
            <person name="Yan M."/>
            <person name="Daum C."/>
            <person name="Ng V."/>
            <person name="Clum A."/>
            <person name="Steindorff A."/>
            <person name="Ohm R.A."/>
            <person name="Martin F."/>
            <person name="Silar P."/>
            <person name="Natvig D.O."/>
            <person name="Lalanne C."/>
            <person name="Gautier V."/>
            <person name="Ament-Velasquez S.L."/>
            <person name="Kruys A."/>
            <person name="Hutchinson M.I."/>
            <person name="Powell A.J."/>
            <person name="Barry K."/>
            <person name="Miller A.N."/>
            <person name="Grigoriev I.V."/>
            <person name="Debuchy R."/>
            <person name="Gladieux P."/>
            <person name="Hiltunen Thoren M."/>
            <person name="Johannesson H."/>
        </authorList>
    </citation>
    <scope>NUCLEOTIDE SEQUENCE</scope>
    <source>
        <strain evidence="10">CBS 532.94</strain>
    </source>
</reference>
<evidence type="ECO:0000259" key="8">
    <source>
        <dbReference type="PROSITE" id="PS50109"/>
    </source>
</evidence>
<dbReference type="GO" id="GO:0000155">
    <property type="term" value="F:phosphorelay sensor kinase activity"/>
    <property type="evidence" value="ECO:0007669"/>
    <property type="project" value="InterPro"/>
</dbReference>
<feature type="compositionally biased region" description="Polar residues" evidence="7">
    <location>
        <begin position="254"/>
        <end position="268"/>
    </location>
</feature>
<evidence type="ECO:0000256" key="6">
    <source>
        <dbReference type="PROSITE-ProRule" id="PRU00169"/>
    </source>
</evidence>
<evidence type="ECO:0000313" key="11">
    <source>
        <dbReference type="Proteomes" id="UP001303760"/>
    </source>
</evidence>
<sequence>MGRQFQLATARKEEVPSSERARQREIAAYFSAASFPPDLAVTFQPTPLLNTDPILNGLAQLGALRLGCNRAFVSLIDRPYQYVVCEITRSHSLVEIKSDPDGYIFAFMDETAEWVRTGPDVIANRTGHIINDFKAHPDYKDLPYVTGYPYFTSHLEVPLVSPLGYILGSYCVVDDKYNDFDNDESIGALSQIAAAIIRNRSEQIIQGLTKFIRDEPLIHLPQPSQHAVPPAGPKERDGESDSDDSSEHPSPQDIQPQSLAESAQYPMSLSSAPQQFNELGQNVIEQHLVAGTTQADVNATSTQPLSAPSDVLSEPRGFISSANIKTTFFRAAATIRRSMDMDGLMLLDAVPSFCVDRPDQPSHDSPREPSHKQSEGPFCAAIVKSAIGPGGEFVTHSTQTQLPELSLQRFIRAYPDGHIFTADELGPIDDSYGVGKLFQSKPEADQESSRLRSDIAALFRIVPAAKYVIFLPLRHFQRECWYAAALGWVEDPLRAFDVTDIGLVRAFGNSVMAEVSRLEALAASRAKSDFVSSLSHELRSPLHGIMATSELLRDELSDRSLLSTLDMLESCATALLDTFNNLLDHATATHAGRDRGPGRSLISDVKEVDLGALVEDVVETVRVGHLSGDVLYTQTSLKYRRNTNPHPLTAAGHSRLDRPLLITIYIAKHQWKLPVSVGAWKRIVMNIMGNALKYTSSGRIEVGLKVVKRTDKTGNASDYISFTVEDTGLGMSSDFLKSHLFTPFHQEDSHAPGLGLGLSIVQQLVSELGGTVTVKSSLGVGTLVEVLVPLGKDTSGSATVLTQPAAIPDDQHSSNDLGLAGRTVCFIGPDAYAAIIATDFQITDEVRNWSKTVERAIRLNAETSLGMQMIVGTRDCPIPEADIYILDSNLVNETAKQGHDTKLSTLQARVAPLVLLCSGSGTSSCLKRQITKDHRIHLHHPIGPKKLASVLRSALKAKVNGGTVQRRATEPANGAALTIHGGLPTIQDILSPPPLLTPGLEGPASSPRSKTLSLSEPSEETRQPPQTNAALQLQTQPTRRQHLILVDDNPINIKLLTQLVRKLNHTFATASDGREAVRQYKNSLEGGQGCRFDLVFMDINMPVMNGFEATREIRRLETDAQVSRCKVVALTGLSSEVSKSEASASGLDMFLTKPVKMSMLKTILEEKQKSDEGAGAEFSAVRTKRLLFML</sequence>
<gene>
    <name evidence="10" type="ORF">C8A03DRAFT_41977</name>
</gene>
<feature type="domain" description="Response regulatory" evidence="9">
    <location>
        <begin position="1042"/>
        <end position="1168"/>
    </location>
</feature>
<dbReference type="SMART" id="SM00387">
    <property type="entry name" value="HATPase_c"/>
    <property type="match status" value="1"/>
</dbReference>
<dbReference type="AlphaFoldDB" id="A0AAN7CGG3"/>
<dbReference type="InterPro" id="IPR036890">
    <property type="entry name" value="HATPase_C_sf"/>
</dbReference>
<dbReference type="PANTHER" id="PTHR43047:SF72">
    <property type="entry name" value="OSMOSENSING HISTIDINE PROTEIN KINASE SLN1"/>
    <property type="match status" value="1"/>
</dbReference>
<dbReference type="Pfam" id="PF00072">
    <property type="entry name" value="Response_reg"/>
    <property type="match status" value="1"/>
</dbReference>
<comment type="caution">
    <text evidence="10">The sequence shown here is derived from an EMBL/GenBank/DDBJ whole genome shotgun (WGS) entry which is preliminary data.</text>
</comment>
<dbReference type="InterPro" id="IPR011006">
    <property type="entry name" value="CheY-like_superfamily"/>
</dbReference>
<comment type="catalytic activity">
    <reaction evidence="1">
        <text>ATP + protein L-histidine = ADP + protein N-phospho-L-histidine.</text>
        <dbReference type="EC" id="2.7.13.3"/>
    </reaction>
</comment>